<dbReference type="PANTHER" id="PTHR23012:SF174">
    <property type="entry name" value="OS01G0121200 PROTEIN"/>
    <property type="match status" value="1"/>
</dbReference>
<reference evidence="7" key="1">
    <citation type="journal article" date="2016" name="Nature">
        <title>The genome of the seagrass Zostera marina reveals angiosperm adaptation to the sea.</title>
        <authorList>
            <person name="Olsen J.L."/>
            <person name="Rouze P."/>
            <person name="Verhelst B."/>
            <person name="Lin Y.-C."/>
            <person name="Bayer T."/>
            <person name="Collen J."/>
            <person name="Dattolo E."/>
            <person name="De Paoli E."/>
            <person name="Dittami S."/>
            <person name="Maumus F."/>
            <person name="Michel G."/>
            <person name="Kersting A."/>
            <person name="Lauritano C."/>
            <person name="Lohaus R."/>
            <person name="Toepel M."/>
            <person name="Tonon T."/>
            <person name="Vanneste K."/>
            <person name="Amirebrahimi M."/>
            <person name="Brakel J."/>
            <person name="Bostroem C."/>
            <person name="Chovatia M."/>
            <person name="Grimwood J."/>
            <person name="Jenkins J.W."/>
            <person name="Jueterbock A."/>
            <person name="Mraz A."/>
            <person name="Stam W.T."/>
            <person name="Tice H."/>
            <person name="Bornberg-Bauer E."/>
            <person name="Green P.J."/>
            <person name="Pearson G.A."/>
            <person name="Procaccini G."/>
            <person name="Duarte C.M."/>
            <person name="Schmutz J."/>
            <person name="Reusch T.B.H."/>
            <person name="Van de Peer Y."/>
        </authorList>
    </citation>
    <scope>NUCLEOTIDE SEQUENCE [LARGE SCALE GENOMIC DNA]</scope>
    <source>
        <strain evidence="7">cv. Finnish</strain>
    </source>
</reference>
<dbReference type="Pfam" id="PF12428">
    <property type="entry name" value="DUF3675"/>
    <property type="match status" value="1"/>
</dbReference>
<name>A0A0K9PU41_ZOSMR</name>
<keyword evidence="4" id="KW-0472">Membrane</keyword>
<evidence type="ECO:0000256" key="1">
    <source>
        <dbReference type="ARBA" id="ARBA00022723"/>
    </source>
</evidence>
<dbReference type="PROSITE" id="PS51292">
    <property type="entry name" value="ZF_RING_CH"/>
    <property type="match status" value="1"/>
</dbReference>
<organism evidence="6 7">
    <name type="scientific">Zostera marina</name>
    <name type="common">Eelgrass</name>
    <dbReference type="NCBI Taxonomy" id="29655"/>
    <lineage>
        <taxon>Eukaryota</taxon>
        <taxon>Viridiplantae</taxon>
        <taxon>Streptophyta</taxon>
        <taxon>Embryophyta</taxon>
        <taxon>Tracheophyta</taxon>
        <taxon>Spermatophyta</taxon>
        <taxon>Magnoliopsida</taxon>
        <taxon>Liliopsida</taxon>
        <taxon>Zosteraceae</taxon>
        <taxon>Zostera</taxon>
    </lineage>
</organism>
<dbReference type="Proteomes" id="UP000036987">
    <property type="component" value="Unassembled WGS sequence"/>
</dbReference>
<evidence type="ECO:0000259" key="5">
    <source>
        <dbReference type="PROSITE" id="PS51292"/>
    </source>
</evidence>
<dbReference type="AlphaFoldDB" id="A0A0K9PU41"/>
<sequence length="232" mass="27061">MRDQFVLSIDRLLTAQTIDICRKNSANYKPTKQDSDVMCRICHDEDEDRNLESPCSCCGSLKYAHRKCVQKWCDEKGDTLCEICLQPFKPGYTAPSKLLHYGGVPMNFSWEMSQRDANHMDEDDDDYSIPTTSGRSVLYCRSVAVIFVILLVLRHTLPIMIGGQENYSSDQFAIVILRITGILLPMYAMFRLLMFFHLRGRRQRQESRRHFHSAVMFEDEERNENTTNLQWQ</sequence>
<protein>
    <recommendedName>
        <fullName evidence="5">RING-CH-type domain-containing protein</fullName>
    </recommendedName>
</protein>
<dbReference type="GO" id="GO:0016020">
    <property type="term" value="C:membrane"/>
    <property type="evidence" value="ECO:0000318"/>
    <property type="project" value="GO_Central"/>
</dbReference>
<dbReference type="InterPro" id="IPR013083">
    <property type="entry name" value="Znf_RING/FYVE/PHD"/>
</dbReference>
<dbReference type="CDD" id="cd16495">
    <property type="entry name" value="RING_CH-C4HC3_MARCH"/>
    <property type="match status" value="1"/>
</dbReference>
<gene>
    <name evidence="6" type="ORF">ZOSMA_176G00360</name>
</gene>
<dbReference type="Pfam" id="PF12906">
    <property type="entry name" value="RINGv"/>
    <property type="match status" value="1"/>
</dbReference>
<keyword evidence="4" id="KW-0812">Transmembrane</keyword>
<keyword evidence="1" id="KW-0479">Metal-binding</keyword>
<keyword evidence="2" id="KW-0863">Zinc-finger</keyword>
<feature type="domain" description="RING-CH-type" evidence="5">
    <location>
        <begin position="31"/>
        <end position="91"/>
    </location>
</feature>
<dbReference type="Gene3D" id="3.30.40.10">
    <property type="entry name" value="Zinc/RING finger domain, C3HC4 (zinc finger)"/>
    <property type="match status" value="1"/>
</dbReference>
<dbReference type="PANTHER" id="PTHR23012">
    <property type="entry name" value="RING/FYVE/PHD ZINC FINGER DOMAIN-CONTAINING"/>
    <property type="match status" value="1"/>
</dbReference>
<dbReference type="GO" id="GO:0016567">
    <property type="term" value="P:protein ubiquitination"/>
    <property type="evidence" value="ECO:0000318"/>
    <property type="project" value="GO_Central"/>
</dbReference>
<feature type="transmembrane region" description="Helical" evidence="4">
    <location>
        <begin position="173"/>
        <end position="198"/>
    </location>
</feature>
<evidence type="ECO:0000256" key="2">
    <source>
        <dbReference type="ARBA" id="ARBA00022771"/>
    </source>
</evidence>
<dbReference type="InterPro" id="IPR033275">
    <property type="entry name" value="MARCH-like"/>
</dbReference>
<feature type="transmembrane region" description="Helical" evidence="4">
    <location>
        <begin position="138"/>
        <end position="161"/>
    </location>
</feature>
<keyword evidence="7" id="KW-1185">Reference proteome</keyword>
<dbReference type="EMBL" id="LFYR01000661">
    <property type="protein sequence ID" value="KMZ71757.1"/>
    <property type="molecule type" value="Genomic_DNA"/>
</dbReference>
<dbReference type="GO" id="GO:0004842">
    <property type="term" value="F:ubiquitin-protein transferase activity"/>
    <property type="evidence" value="ECO:0000318"/>
    <property type="project" value="GO_Central"/>
</dbReference>
<accession>A0A0K9PU41</accession>
<comment type="caution">
    <text evidence="6">The sequence shown here is derived from an EMBL/GenBank/DDBJ whole genome shotgun (WGS) entry which is preliminary data.</text>
</comment>
<evidence type="ECO:0000256" key="3">
    <source>
        <dbReference type="ARBA" id="ARBA00022833"/>
    </source>
</evidence>
<dbReference type="InterPro" id="IPR011016">
    <property type="entry name" value="Znf_RING-CH"/>
</dbReference>
<keyword evidence="3" id="KW-0862">Zinc</keyword>
<dbReference type="OMA" id="FCRIVTI"/>
<dbReference type="STRING" id="29655.A0A0K9PU41"/>
<dbReference type="GO" id="GO:0008270">
    <property type="term" value="F:zinc ion binding"/>
    <property type="evidence" value="ECO:0007669"/>
    <property type="project" value="UniProtKB-KW"/>
</dbReference>
<evidence type="ECO:0000256" key="4">
    <source>
        <dbReference type="SAM" id="Phobius"/>
    </source>
</evidence>
<keyword evidence="4" id="KW-1133">Transmembrane helix</keyword>
<evidence type="ECO:0000313" key="6">
    <source>
        <dbReference type="EMBL" id="KMZ71757.1"/>
    </source>
</evidence>
<dbReference type="SUPFAM" id="SSF57850">
    <property type="entry name" value="RING/U-box"/>
    <property type="match status" value="1"/>
</dbReference>
<dbReference type="SMART" id="SM00744">
    <property type="entry name" value="RINGv"/>
    <property type="match status" value="1"/>
</dbReference>
<evidence type="ECO:0000313" key="7">
    <source>
        <dbReference type="Proteomes" id="UP000036987"/>
    </source>
</evidence>
<proteinExistence type="predicted"/>
<dbReference type="OrthoDB" id="264354at2759"/>
<dbReference type="InterPro" id="IPR022143">
    <property type="entry name" value="DUF3675"/>
</dbReference>